<evidence type="ECO:0008006" key="4">
    <source>
        <dbReference type="Google" id="ProtNLM"/>
    </source>
</evidence>
<dbReference type="STRING" id="59374.FSU_1240"/>
<dbReference type="EMBL" id="CP002158">
    <property type="protein sequence ID" value="ADL25808.1"/>
    <property type="molecule type" value="Genomic_DNA"/>
</dbReference>
<reference evidence="3" key="1">
    <citation type="submission" date="2010-08" db="EMBL/GenBank/DDBJ databases">
        <title>Complete sequence of Fibrobacter succinogenes subsp. succinogenes S85.</title>
        <authorList>
            <person name="Durkin A.S."/>
            <person name="Nelson K.E."/>
            <person name="Morrison M."/>
            <person name="Forsberg C.W."/>
            <person name="Wilson D.B."/>
            <person name="Russell J.B."/>
            <person name="Cann I.K.O."/>
            <person name="Mackie R.I."/>
            <person name="White B.A."/>
        </authorList>
    </citation>
    <scope>NUCLEOTIDE SEQUENCE [LARGE SCALE GENOMIC DNA]</scope>
    <source>
        <strain evidence="3">ATCC 19169 / S85</strain>
    </source>
</reference>
<name>D9S9S4_FIBSS</name>
<feature type="chain" id="PRO_5003128076" description="Lipoprotein" evidence="1">
    <location>
        <begin position="27"/>
        <end position="274"/>
    </location>
</feature>
<accession>D9S9S4</accession>
<proteinExistence type="predicted"/>
<feature type="signal peptide" evidence="1">
    <location>
        <begin position="1"/>
        <end position="26"/>
    </location>
</feature>
<protein>
    <recommendedName>
        <fullName evidence="4">Lipoprotein</fullName>
    </recommendedName>
</protein>
<gene>
    <name evidence="2" type="ordered locus">FSU_1240</name>
</gene>
<keyword evidence="1" id="KW-0732">Signal</keyword>
<sequence>MLLMVLRKISKVLMALVMACSTLCWADCHTLDLSVMIAKDFMVVGAKGGFSPNIFYTTLSDRYGKRYVTLHCESADDPGRIMWALYSEKNGVLDSVIVDKNHKMYNAVGLGEGGIMPPPLKKKLKLRSDNVVVAPLSALDEVAWNLVELRKQAEDRLDTNDILFVLEPNGTREEFLQQLRSYKPLVQAAKNAGFSFFSFGLMNDADSSYGDWAKLSKDMYDAVGLEMPSQDELKKHKRCSCTPGNALEAAPATPYSRGVLEILKGVGNPQKSDL</sequence>
<dbReference type="KEGG" id="fsc:FSU_1240"/>
<evidence type="ECO:0000313" key="3">
    <source>
        <dbReference type="Proteomes" id="UP000000517"/>
    </source>
</evidence>
<evidence type="ECO:0000313" key="2">
    <source>
        <dbReference type="EMBL" id="ADL25808.1"/>
    </source>
</evidence>
<dbReference type="AlphaFoldDB" id="D9S9S4"/>
<dbReference type="Proteomes" id="UP000000517">
    <property type="component" value="Chromosome"/>
</dbReference>
<organism evidence="2 3">
    <name type="scientific">Fibrobacter succinogenes (strain ATCC 19169 / S85)</name>
    <dbReference type="NCBI Taxonomy" id="59374"/>
    <lineage>
        <taxon>Bacteria</taxon>
        <taxon>Pseudomonadati</taxon>
        <taxon>Fibrobacterota</taxon>
        <taxon>Fibrobacteria</taxon>
        <taxon>Fibrobacterales</taxon>
        <taxon>Fibrobacteraceae</taxon>
        <taxon>Fibrobacter</taxon>
    </lineage>
</organism>
<evidence type="ECO:0000256" key="1">
    <source>
        <dbReference type="SAM" id="SignalP"/>
    </source>
</evidence>
<dbReference type="HOGENOM" id="CLU_1014698_0_0_0"/>